<gene>
    <name evidence="2" type="ORF">D8780_14055</name>
</gene>
<organism evidence="2 3">
    <name type="scientific">Notoacmeibacter ruber</name>
    <dbReference type="NCBI Taxonomy" id="2670375"/>
    <lineage>
        <taxon>Bacteria</taxon>
        <taxon>Pseudomonadati</taxon>
        <taxon>Pseudomonadota</taxon>
        <taxon>Alphaproteobacteria</taxon>
        <taxon>Hyphomicrobiales</taxon>
        <taxon>Notoacmeibacteraceae</taxon>
        <taxon>Notoacmeibacter</taxon>
    </lineage>
</organism>
<dbReference type="InterPro" id="IPR036388">
    <property type="entry name" value="WH-like_DNA-bd_sf"/>
</dbReference>
<dbReference type="SUPFAM" id="SSF46785">
    <property type="entry name" value="Winged helix' DNA-binding domain"/>
    <property type="match status" value="1"/>
</dbReference>
<dbReference type="AlphaFoldDB" id="A0A3L7JEI6"/>
<evidence type="ECO:0000259" key="1">
    <source>
        <dbReference type="SMART" id="SM00347"/>
    </source>
</evidence>
<keyword evidence="3" id="KW-1185">Reference proteome</keyword>
<proteinExistence type="predicted"/>
<dbReference type="EMBL" id="RCWN01000001">
    <property type="protein sequence ID" value="RLQ89198.1"/>
    <property type="molecule type" value="Genomic_DNA"/>
</dbReference>
<sequence length="150" mass="16592">MTTLPVPMTPEKPLGLCLMDAQQWIGKYILEWMHRNGHDLNAADIAFLANLDCGETHASELARRMGITRQAVYRTTKGLSERGLLDLVDDPERRNQKIVAMTDYGLEVVGVARAGLEAAERDLEDRIGNHNVVALKAALSQDWGPPASRT</sequence>
<protein>
    <submittedName>
        <fullName evidence="2">MarR family transcriptional regulator</fullName>
    </submittedName>
</protein>
<name>A0A3L7JEI6_9HYPH</name>
<feature type="domain" description="HTH marR-type" evidence="1">
    <location>
        <begin position="33"/>
        <end position="132"/>
    </location>
</feature>
<reference evidence="2 3" key="1">
    <citation type="submission" date="2018-10" db="EMBL/GenBank/DDBJ databases">
        <title>Notoacmeibacter sp. M2BS9Y-3-1, whole genome shotgun sequence.</title>
        <authorList>
            <person name="Tuo L."/>
        </authorList>
    </citation>
    <scope>NUCLEOTIDE SEQUENCE [LARGE SCALE GENOMIC DNA]</scope>
    <source>
        <strain evidence="2 3">M2BS9Y-3-1</strain>
    </source>
</reference>
<comment type="caution">
    <text evidence="2">The sequence shown here is derived from an EMBL/GenBank/DDBJ whole genome shotgun (WGS) entry which is preliminary data.</text>
</comment>
<dbReference type="GO" id="GO:0003700">
    <property type="term" value="F:DNA-binding transcription factor activity"/>
    <property type="evidence" value="ECO:0007669"/>
    <property type="project" value="InterPro"/>
</dbReference>
<dbReference type="Pfam" id="PF12802">
    <property type="entry name" value="MarR_2"/>
    <property type="match status" value="1"/>
</dbReference>
<dbReference type="Gene3D" id="1.10.10.10">
    <property type="entry name" value="Winged helix-like DNA-binding domain superfamily/Winged helix DNA-binding domain"/>
    <property type="match status" value="1"/>
</dbReference>
<dbReference type="InterPro" id="IPR036390">
    <property type="entry name" value="WH_DNA-bd_sf"/>
</dbReference>
<dbReference type="SMART" id="SM00347">
    <property type="entry name" value="HTH_MARR"/>
    <property type="match status" value="1"/>
</dbReference>
<evidence type="ECO:0000313" key="3">
    <source>
        <dbReference type="Proteomes" id="UP000281094"/>
    </source>
</evidence>
<accession>A0A3L7JEI6</accession>
<dbReference type="Proteomes" id="UP000281094">
    <property type="component" value="Unassembled WGS sequence"/>
</dbReference>
<dbReference type="InterPro" id="IPR000835">
    <property type="entry name" value="HTH_MarR-typ"/>
</dbReference>
<evidence type="ECO:0000313" key="2">
    <source>
        <dbReference type="EMBL" id="RLQ89198.1"/>
    </source>
</evidence>